<dbReference type="EMBL" id="JAPDPJ010000070">
    <property type="protein sequence ID" value="MCW3788889.1"/>
    <property type="molecule type" value="Genomic_DNA"/>
</dbReference>
<dbReference type="AlphaFoldDB" id="A0AAE3M8L3"/>
<feature type="chain" id="PRO_5042162450" evidence="1">
    <location>
        <begin position="22"/>
        <end position="517"/>
    </location>
</feature>
<dbReference type="Pfam" id="PF12741">
    <property type="entry name" value="SusD-like"/>
    <property type="match status" value="1"/>
</dbReference>
<evidence type="ECO:0000313" key="2">
    <source>
        <dbReference type="EMBL" id="MCW3788889.1"/>
    </source>
</evidence>
<proteinExistence type="predicted"/>
<evidence type="ECO:0000256" key="1">
    <source>
        <dbReference type="SAM" id="SignalP"/>
    </source>
</evidence>
<gene>
    <name evidence="2" type="ORF">OM075_20640</name>
</gene>
<protein>
    <submittedName>
        <fullName evidence="2">SusD/RagB family nutrient-binding outer membrane lipoprotein</fullName>
    </submittedName>
</protein>
<accession>A0AAE3M8L3</accession>
<dbReference type="SUPFAM" id="SSF48452">
    <property type="entry name" value="TPR-like"/>
    <property type="match status" value="1"/>
</dbReference>
<dbReference type="RefSeq" id="WP_301192445.1">
    <property type="nucleotide sequence ID" value="NZ_JAPDPJ010000070.1"/>
</dbReference>
<organism evidence="2 3">
    <name type="scientific">Plebeiibacterium sediminum</name>
    <dbReference type="NCBI Taxonomy" id="2992112"/>
    <lineage>
        <taxon>Bacteria</taxon>
        <taxon>Pseudomonadati</taxon>
        <taxon>Bacteroidota</taxon>
        <taxon>Bacteroidia</taxon>
        <taxon>Marinilabiliales</taxon>
        <taxon>Marinilabiliaceae</taxon>
        <taxon>Plebeiibacterium</taxon>
    </lineage>
</organism>
<keyword evidence="3" id="KW-1185">Reference proteome</keyword>
<keyword evidence="1" id="KW-0732">Signal</keyword>
<sequence>MKIKSFIIFSLVFVTMLSACKDDLVDKYTDPEKATEASIPGFFAAMLNHDRVRPSYWNVRTMLLISTGVNSQTNYFANSIGKYQMNTSYTAQYWNSFYINSNGSGPLGLYRAMETAYAGLSDDEKAEMDIFMQAGKVFVIDMASKMVDLWGDIPYSEAGSLITSSTIEAAAYDDQEALYTEFISDLGNAATYFASASTDATFSKYDILSSGSIDKWQRYANSLRLRLLMRISNSNESTAQSTVTTMLNNSASYPLLEDEDILLEPLTDYTNSLHSALVEVNGHYAPDYMLNTLMLPYDDPRIPVMFDKYGTTEDGVFVQNENYGAMSVSMPSAEASQEYMNYSILDSATFLMNSKLPGIVMTASEVSFLKAEAYKRWSLGDAQTAFEEGVRESVDFYYYLNNLNESGLTTLSYPAASEVDDFILTLDYASKSSAEQLEMIYDQKWLQLGLLQSIEAWSEYRRTGYPTLTFEDDTKSGYETPATRLLYPDDEKDYNSENYSSVKSKDNRDTKIFWDVN</sequence>
<dbReference type="PROSITE" id="PS51257">
    <property type="entry name" value="PROKAR_LIPOPROTEIN"/>
    <property type="match status" value="1"/>
</dbReference>
<dbReference type="Proteomes" id="UP001209229">
    <property type="component" value="Unassembled WGS sequence"/>
</dbReference>
<keyword evidence="2" id="KW-0449">Lipoprotein</keyword>
<reference evidence="2" key="1">
    <citation type="submission" date="2022-10" db="EMBL/GenBank/DDBJ databases">
        <authorList>
            <person name="Yu W.X."/>
        </authorList>
    </citation>
    <scope>NUCLEOTIDE SEQUENCE</scope>
    <source>
        <strain evidence="2">AAT</strain>
    </source>
</reference>
<dbReference type="InterPro" id="IPR024302">
    <property type="entry name" value="SusD-like"/>
</dbReference>
<dbReference type="InterPro" id="IPR011990">
    <property type="entry name" value="TPR-like_helical_dom_sf"/>
</dbReference>
<dbReference type="Gene3D" id="1.25.40.390">
    <property type="match status" value="1"/>
</dbReference>
<comment type="caution">
    <text evidence="2">The sequence shown here is derived from an EMBL/GenBank/DDBJ whole genome shotgun (WGS) entry which is preliminary data.</text>
</comment>
<evidence type="ECO:0000313" key="3">
    <source>
        <dbReference type="Proteomes" id="UP001209229"/>
    </source>
</evidence>
<feature type="signal peptide" evidence="1">
    <location>
        <begin position="1"/>
        <end position="21"/>
    </location>
</feature>
<name>A0AAE3M8L3_9BACT</name>